<protein>
    <submittedName>
        <fullName evidence="3">ABC transporter substrate-binding protein</fullName>
    </submittedName>
</protein>
<feature type="chain" id="PRO_5046925504" evidence="2">
    <location>
        <begin position="23"/>
        <end position="476"/>
    </location>
</feature>
<dbReference type="PANTHER" id="PTHR43649">
    <property type="entry name" value="ARABINOSE-BINDING PROTEIN-RELATED"/>
    <property type="match status" value="1"/>
</dbReference>
<keyword evidence="4" id="KW-1185">Reference proteome</keyword>
<evidence type="ECO:0000313" key="4">
    <source>
        <dbReference type="Proteomes" id="UP001501578"/>
    </source>
</evidence>
<dbReference type="InterPro" id="IPR050490">
    <property type="entry name" value="Bact_solute-bd_prot1"/>
</dbReference>
<dbReference type="Gene3D" id="3.40.190.10">
    <property type="entry name" value="Periplasmic binding protein-like II"/>
    <property type="match status" value="1"/>
</dbReference>
<organism evidence="3 4">
    <name type="scientific">Nonomuraea longicatena</name>
    <dbReference type="NCBI Taxonomy" id="83682"/>
    <lineage>
        <taxon>Bacteria</taxon>
        <taxon>Bacillati</taxon>
        <taxon>Actinomycetota</taxon>
        <taxon>Actinomycetes</taxon>
        <taxon>Streptosporangiales</taxon>
        <taxon>Streptosporangiaceae</taxon>
        <taxon>Nonomuraea</taxon>
    </lineage>
</organism>
<comment type="caution">
    <text evidence="3">The sequence shown here is derived from an EMBL/GenBank/DDBJ whole genome shotgun (WGS) entry which is preliminary data.</text>
</comment>
<dbReference type="InterPro" id="IPR006059">
    <property type="entry name" value="SBP"/>
</dbReference>
<name>A0ABP4A746_9ACTN</name>
<dbReference type="EMBL" id="BAAAHQ010000017">
    <property type="protein sequence ID" value="GAA0931392.1"/>
    <property type="molecule type" value="Genomic_DNA"/>
</dbReference>
<dbReference type="PROSITE" id="PS51318">
    <property type="entry name" value="TAT"/>
    <property type="match status" value="1"/>
</dbReference>
<gene>
    <name evidence="3" type="ORF">GCM10009560_36450</name>
</gene>
<evidence type="ECO:0000256" key="1">
    <source>
        <dbReference type="SAM" id="MobiDB-lite"/>
    </source>
</evidence>
<evidence type="ECO:0000313" key="3">
    <source>
        <dbReference type="EMBL" id="GAA0931392.1"/>
    </source>
</evidence>
<dbReference type="SUPFAM" id="SSF53850">
    <property type="entry name" value="Periplasmic binding protein-like II"/>
    <property type="match status" value="1"/>
</dbReference>
<feature type="region of interest" description="Disordered" evidence="1">
    <location>
        <begin position="29"/>
        <end position="52"/>
    </location>
</feature>
<dbReference type="Proteomes" id="UP001501578">
    <property type="component" value="Unassembled WGS sequence"/>
</dbReference>
<proteinExistence type="predicted"/>
<feature type="signal peptide" evidence="2">
    <location>
        <begin position="1"/>
        <end position="22"/>
    </location>
</feature>
<dbReference type="RefSeq" id="WP_343951071.1">
    <property type="nucleotide sequence ID" value="NZ_BAAAHQ010000017.1"/>
</dbReference>
<keyword evidence="2" id="KW-0732">Signal</keyword>
<evidence type="ECO:0000256" key="2">
    <source>
        <dbReference type="SAM" id="SignalP"/>
    </source>
</evidence>
<accession>A0ABP4A746</accession>
<dbReference type="PROSITE" id="PS51257">
    <property type="entry name" value="PROKAR_LIPOPROTEIN"/>
    <property type="match status" value="1"/>
</dbReference>
<feature type="compositionally biased region" description="Polar residues" evidence="1">
    <location>
        <begin position="31"/>
        <end position="46"/>
    </location>
</feature>
<dbReference type="Pfam" id="PF01547">
    <property type="entry name" value="SBP_bac_1"/>
    <property type="match status" value="1"/>
</dbReference>
<reference evidence="4" key="1">
    <citation type="journal article" date="2019" name="Int. J. Syst. Evol. Microbiol.">
        <title>The Global Catalogue of Microorganisms (GCM) 10K type strain sequencing project: providing services to taxonomists for standard genome sequencing and annotation.</title>
        <authorList>
            <consortium name="The Broad Institute Genomics Platform"/>
            <consortium name="The Broad Institute Genome Sequencing Center for Infectious Disease"/>
            <person name="Wu L."/>
            <person name="Ma J."/>
        </authorList>
    </citation>
    <scope>NUCLEOTIDE SEQUENCE [LARGE SCALE GENOMIC DNA]</scope>
    <source>
        <strain evidence="4">JCM 11136</strain>
    </source>
</reference>
<sequence>MEMNRRQILALAAAAATMPVIAACGGDTRQRQQATAPVKTGLQTLDPNRPGNETWPFAEAEALNDSLTWPRTNVPEPAAKVTITVATTSDIIAEVRNLQFDHFFRKRHPNIEIKRETSTFDGFLTKYMAQAAGGSLPDVMYNHYSWTQNFIANRILTPLDDFIARSPEFAADDLPEAGLAYFRRDGALYGLPTDMAPKLLYFNKDLFDKAGLKYPDESWTFDTMVETARKLKSGSGATKIYGFSPTAKPAPDLATVFLLPFGARFLSADETRVEINSPEAVRTMSMWLDLLLKDGATPSLAEELLLEKVDPWKSGHAAMHINGAWIMTELAKQKAFAWGATHVPKGPKGRFSPAVGSALVITEGSRQKEAAWLYIYEFLSSSGYRFRRISAPARQSAWLPNAEALGIPAETAELVKEILADYATSEGVLRLPATKKAVDTAKPIWERALLGKIDVKTALDEIAAKVGPLLAENQIA</sequence>
<dbReference type="InterPro" id="IPR006311">
    <property type="entry name" value="TAT_signal"/>
</dbReference>
<dbReference type="PANTHER" id="PTHR43649:SF30">
    <property type="entry name" value="ABC TRANSPORTER SUBSTRATE-BINDING PROTEIN"/>
    <property type="match status" value="1"/>
</dbReference>
<dbReference type="CDD" id="cd13585">
    <property type="entry name" value="PBP2_TMBP_like"/>
    <property type="match status" value="1"/>
</dbReference>